<reference evidence="2 3" key="1">
    <citation type="journal article" date="2017" name="ISME J.">
        <title>Energy and carbon metabolisms in a deep terrestrial subsurface fluid microbial community.</title>
        <authorList>
            <person name="Momper L."/>
            <person name="Jungbluth S.P."/>
            <person name="Lee M.D."/>
            <person name="Amend J.P."/>
        </authorList>
    </citation>
    <scope>NUCLEOTIDE SEQUENCE [LARGE SCALE GENOMIC DNA]</scope>
    <source>
        <strain evidence="2">SURF_46</strain>
    </source>
</reference>
<dbReference type="InterPro" id="IPR012348">
    <property type="entry name" value="RNR-like"/>
</dbReference>
<evidence type="ECO:0000259" key="1">
    <source>
        <dbReference type="SMART" id="SM00746"/>
    </source>
</evidence>
<comment type="caution">
    <text evidence="2">The sequence shown here is derived from an EMBL/GenBank/DDBJ whole genome shotgun (WGS) entry which is preliminary data.</text>
</comment>
<dbReference type="GO" id="GO:0016491">
    <property type="term" value="F:oxidoreductase activity"/>
    <property type="evidence" value="ECO:0007669"/>
    <property type="project" value="InterPro"/>
</dbReference>
<gene>
    <name evidence="2" type="ORF">C4561_05610</name>
</gene>
<evidence type="ECO:0000313" key="3">
    <source>
        <dbReference type="Proteomes" id="UP000265540"/>
    </source>
</evidence>
<dbReference type="SUPFAM" id="SSF47240">
    <property type="entry name" value="Ferritin-like"/>
    <property type="match status" value="1"/>
</dbReference>
<dbReference type="InterPro" id="IPR011017">
    <property type="entry name" value="TRASH_dom"/>
</dbReference>
<dbReference type="InterPro" id="IPR009078">
    <property type="entry name" value="Ferritin-like_SF"/>
</dbReference>
<dbReference type="SMART" id="SM00746">
    <property type="entry name" value="TRASH"/>
    <property type="match status" value="1"/>
</dbReference>
<sequence>MQISVNKDKSRVGIKGFHIEEQTSVFDIICGMELDINQVKFWVTYKGQIYYFCSENCKEHFINNPSMYLVV</sequence>
<dbReference type="Gene3D" id="1.10.620.20">
    <property type="entry name" value="Ribonucleotide Reductase, subunit A"/>
    <property type="match status" value="1"/>
</dbReference>
<feature type="domain" description="TRASH" evidence="1">
    <location>
        <begin position="27"/>
        <end position="65"/>
    </location>
</feature>
<evidence type="ECO:0000313" key="2">
    <source>
        <dbReference type="EMBL" id="RJR26263.1"/>
    </source>
</evidence>
<accession>A0A3A4ZA75</accession>
<organism evidence="2 3">
    <name type="scientific">candidate division WWE3 bacterium</name>
    <dbReference type="NCBI Taxonomy" id="2053526"/>
    <lineage>
        <taxon>Bacteria</taxon>
        <taxon>Katanobacteria</taxon>
    </lineage>
</organism>
<proteinExistence type="predicted"/>
<dbReference type="InterPro" id="IPR007029">
    <property type="entry name" value="YHS_dom"/>
</dbReference>
<protein>
    <submittedName>
        <fullName evidence="2">YHS domain-containing protein</fullName>
    </submittedName>
</protein>
<dbReference type="Proteomes" id="UP000265540">
    <property type="component" value="Unassembled WGS sequence"/>
</dbReference>
<dbReference type="EMBL" id="QZJF01000024">
    <property type="protein sequence ID" value="RJR26263.1"/>
    <property type="molecule type" value="Genomic_DNA"/>
</dbReference>
<name>A0A3A4ZA75_UNCKA</name>
<dbReference type="AlphaFoldDB" id="A0A3A4ZA75"/>
<dbReference type="Pfam" id="PF04945">
    <property type="entry name" value="YHS"/>
    <property type="match status" value="1"/>
</dbReference>